<comment type="caution">
    <text evidence="4">The sequence shown here is derived from an EMBL/GenBank/DDBJ whole genome shotgun (WGS) entry which is preliminary data.</text>
</comment>
<dbReference type="EMBL" id="BOMF01000105">
    <property type="protein sequence ID" value="GID48465.1"/>
    <property type="molecule type" value="Genomic_DNA"/>
</dbReference>
<proteinExistence type="predicted"/>
<dbReference type="SUPFAM" id="SSF53041">
    <property type="entry name" value="Resolvase-like"/>
    <property type="match status" value="1"/>
</dbReference>
<evidence type="ECO:0000259" key="2">
    <source>
        <dbReference type="PROSITE" id="PS51736"/>
    </source>
</evidence>
<dbReference type="PANTHER" id="PTHR30461">
    <property type="entry name" value="DNA-INVERTASE FROM LAMBDOID PROPHAGE"/>
    <property type="match status" value="1"/>
</dbReference>
<evidence type="ECO:0000256" key="1">
    <source>
        <dbReference type="SAM" id="MobiDB-lite"/>
    </source>
</evidence>
<dbReference type="Gene3D" id="3.90.1750.20">
    <property type="entry name" value="Putative Large Serine Recombinase, Chain B, Domain 2"/>
    <property type="match status" value="1"/>
</dbReference>
<sequence length="544" mass="60535">MAATTARSRRRRPRTGFGDTPTGTRRVALYLRRSTDDEHQPFSIDAQLAALTSYVNSQPGWIITGEPFTDDASGATTERPGLQRALRAAAAGRYDVLLVYRVDRFSRRLSDLLDLLGQLEDAGVAFTSATEPFDTSTSIGRMLVQLLGVFAEFERETIIDRVINGMNAKAAKGKWPGGNRPYGYLIDRTTQKLVPHEHEAAILREIVRLYVKKRLGTRAIADELNRRGITNRTGKKWSGMTIGRLLENPAYTGDIVYGDTHVPDAHPALIDRPTWDHIREIADSRSDAHNQRAMNGSDYHLTGLITCPRCKNKYIGTSAKGRTRSYHYYTCYSRSRYGTHGCTSPRLDAPAMDEAVLQALHDFYRDADTLIATAISQARAHHHDTNADRHAELDAIEAAITAKTTARDKYRTAFENGTMDEEDTGPRLRELRTEIEALKVRRDEITDLISDEPVAPSPSTLAKTRARLEHVITNGDSAERKAIIEELIAEIRIIGDEIIPVFRLPRDEPVAVDAATPTTSTGDGNEPDPVRAMPNLVDRQGLEP</sequence>
<reference evidence="4" key="1">
    <citation type="submission" date="2021-01" db="EMBL/GenBank/DDBJ databases">
        <title>Whole genome shotgun sequence of Actinoplanes capillaceus NBRC 16408.</title>
        <authorList>
            <person name="Komaki H."/>
            <person name="Tamura T."/>
        </authorList>
    </citation>
    <scope>NUCLEOTIDE SEQUENCE [LARGE SCALE GENOMIC DNA]</scope>
    <source>
        <strain evidence="4">NBRC 16408</strain>
    </source>
</reference>
<evidence type="ECO:0008006" key="5">
    <source>
        <dbReference type="Google" id="ProtNLM"/>
    </source>
</evidence>
<dbReference type="PROSITE" id="PS51736">
    <property type="entry name" value="RECOMBINASES_3"/>
    <property type="match status" value="1"/>
</dbReference>
<dbReference type="Pfam" id="PF00239">
    <property type="entry name" value="Resolvase"/>
    <property type="match status" value="1"/>
</dbReference>
<feature type="region of interest" description="Disordered" evidence="1">
    <location>
        <begin position="512"/>
        <end position="544"/>
    </location>
</feature>
<accession>A0ABQ3WQN8</accession>
<dbReference type="RefSeq" id="WP_204298648.1">
    <property type="nucleotide sequence ID" value="NZ_BAAAGQ010000016.1"/>
</dbReference>
<dbReference type="PANTHER" id="PTHR30461:SF23">
    <property type="entry name" value="DNA RECOMBINASE-RELATED"/>
    <property type="match status" value="1"/>
</dbReference>
<dbReference type="CDD" id="cd03768">
    <property type="entry name" value="SR_ResInv"/>
    <property type="match status" value="1"/>
</dbReference>
<dbReference type="Pfam" id="PF13408">
    <property type="entry name" value="Zn_ribbon_recom"/>
    <property type="match status" value="1"/>
</dbReference>
<feature type="domain" description="Recombinase" evidence="3">
    <location>
        <begin position="181"/>
        <end position="288"/>
    </location>
</feature>
<name>A0ABQ3WQN8_9ACTN</name>
<dbReference type="InterPro" id="IPR025827">
    <property type="entry name" value="Zn_ribbon_recom_dom"/>
</dbReference>
<protein>
    <recommendedName>
        <fullName evidence="5">Site-specific DNA recombinase</fullName>
    </recommendedName>
</protein>
<dbReference type="InterPro" id="IPR006119">
    <property type="entry name" value="Resolv_N"/>
</dbReference>
<evidence type="ECO:0000259" key="3">
    <source>
        <dbReference type="PROSITE" id="PS51737"/>
    </source>
</evidence>
<dbReference type="SMART" id="SM00857">
    <property type="entry name" value="Resolvase"/>
    <property type="match status" value="1"/>
</dbReference>
<dbReference type="InterPro" id="IPR050639">
    <property type="entry name" value="SSR_resolvase"/>
</dbReference>
<dbReference type="Gene3D" id="3.40.50.1390">
    <property type="entry name" value="Resolvase, N-terminal catalytic domain"/>
    <property type="match status" value="1"/>
</dbReference>
<dbReference type="InterPro" id="IPR038109">
    <property type="entry name" value="DNA_bind_recomb_sf"/>
</dbReference>
<dbReference type="Pfam" id="PF07508">
    <property type="entry name" value="Recombinase"/>
    <property type="match status" value="1"/>
</dbReference>
<gene>
    <name evidence="4" type="ORF">Aca07nite_57400</name>
</gene>
<organism evidence="4">
    <name type="scientific">Actinoplanes campanulatus</name>
    <dbReference type="NCBI Taxonomy" id="113559"/>
    <lineage>
        <taxon>Bacteria</taxon>
        <taxon>Bacillati</taxon>
        <taxon>Actinomycetota</taxon>
        <taxon>Actinomycetes</taxon>
        <taxon>Micromonosporales</taxon>
        <taxon>Micromonosporaceae</taxon>
        <taxon>Actinoplanes</taxon>
    </lineage>
</organism>
<feature type="domain" description="Resolvase/invertase-type recombinase catalytic" evidence="2">
    <location>
        <begin position="26"/>
        <end position="173"/>
    </location>
</feature>
<dbReference type="InterPro" id="IPR036162">
    <property type="entry name" value="Resolvase-like_N_sf"/>
</dbReference>
<dbReference type="PROSITE" id="PS51737">
    <property type="entry name" value="RECOMBINASE_DNA_BIND"/>
    <property type="match status" value="1"/>
</dbReference>
<evidence type="ECO:0000313" key="4">
    <source>
        <dbReference type="EMBL" id="GID48465.1"/>
    </source>
</evidence>
<feature type="region of interest" description="Disordered" evidence="1">
    <location>
        <begin position="1"/>
        <end position="22"/>
    </location>
</feature>
<dbReference type="InterPro" id="IPR011109">
    <property type="entry name" value="DNA_bind_recombinase_dom"/>
</dbReference>